<keyword evidence="1" id="KW-0812">Transmembrane</keyword>
<reference evidence="2 3" key="1">
    <citation type="journal article" date="2016" name="Nat. Commun.">
        <title>Thousands of microbial genomes shed light on interconnected biogeochemical processes in an aquifer system.</title>
        <authorList>
            <person name="Anantharaman K."/>
            <person name="Brown C.T."/>
            <person name="Hug L.A."/>
            <person name="Sharon I."/>
            <person name="Castelle C.J."/>
            <person name="Probst A.J."/>
            <person name="Thomas B.C."/>
            <person name="Singh A."/>
            <person name="Wilkins M.J."/>
            <person name="Karaoz U."/>
            <person name="Brodie E.L."/>
            <person name="Williams K.H."/>
            <person name="Hubbard S.S."/>
            <person name="Banfield J.F."/>
        </authorList>
    </citation>
    <scope>NUCLEOTIDE SEQUENCE [LARGE SCALE GENOMIC DNA]</scope>
</reference>
<name>A0A1G2RBB7_9BACT</name>
<feature type="transmembrane region" description="Helical" evidence="1">
    <location>
        <begin position="78"/>
        <end position="99"/>
    </location>
</feature>
<evidence type="ECO:0000313" key="3">
    <source>
        <dbReference type="Proteomes" id="UP000177078"/>
    </source>
</evidence>
<dbReference type="AlphaFoldDB" id="A0A1G2RBB7"/>
<dbReference type="Proteomes" id="UP000177078">
    <property type="component" value="Unassembled WGS sequence"/>
</dbReference>
<keyword evidence="1" id="KW-1133">Transmembrane helix</keyword>
<evidence type="ECO:0008006" key="4">
    <source>
        <dbReference type="Google" id="ProtNLM"/>
    </source>
</evidence>
<gene>
    <name evidence="2" type="ORF">A3F15_00245</name>
</gene>
<protein>
    <recommendedName>
        <fullName evidence="4">YggT family protein</fullName>
    </recommendedName>
</protein>
<comment type="caution">
    <text evidence="2">The sequence shown here is derived from an EMBL/GenBank/DDBJ whole genome shotgun (WGS) entry which is preliminary data.</text>
</comment>
<accession>A0A1G2RBB7</accession>
<dbReference type="STRING" id="1802457.A3F15_00245"/>
<proteinExistence type="predicted"/>
<keyword evidence="1" id="KW-0472">Membrane</keyword>
<feature type="transmembrane region" description="Helical" evidence="1">
    <location>
        <begin position="12"/>
        <end position="35"/>
    </location>
</feature>
<sequence length="105" mass="12091">MKISSQISSFFGYITAVIFGFIKKLFYLLEFFLLLRLSLKFFAANPQSLVVDWIYDWSEFLVKPFNLIFEDIILSNGYVLEAATIAAMVGYAILIFIVLKMARVL</sequence>
<organism evidence="2 3">
    <name type="scientific">Candidatus Wildermuthbacteria bacterium RIFCSPHIGHO2_12_FULL_40_12</name>
    <dbReference type="NCBI Taxonomy" id="1802457"/>
    <lineage>
        <taxon>Bacteria</taxon>
        <taxon>Candidatus Wildermuthiibacteriota</taxon>
    </lineage>
</organism>
<dbReference type="EMBL" id="MHUC01000037">
    <property type="protein sequence ID" value="OHA70113.1"/>
    <property type="molecule type" value="Genomic_DNA"/>
</dbReference>
<evidence type="ECO:0000313" key="2">
    <source>
        <dbReference type="EMBL" id="OHA70113.1"/>
    </source>
</evidence>
<evidence type="ECO:0000256" key="1">
    <source>
        <dbReference type="SAM" id="Phobius"/>
    </source>
</evidence>